<feature type="domain" description="Cadherin" evidence="19">
    <location>
        <begin position="871"/>
        <end position="975"/>
    </location>
</feature>
<feature type="domain" description="Cadherin" evidence="19">
    <location>
        <begin position="1721"/>
        <end position="1821"/>
    </location>
</feature>
<dbReference type="InterPro" id="IPR039808">
    <property type="entry name" value="Cadherin"/>
</dbReference>
<dbReference type="FunFam" id="2.60.40.60:FF:000024">
    <property type="entry name" value="FAT atypical cadherin 3"/>
    <property type="match status" value="1"/>
</dbReference>
<dbReference type="PANTHER" id="PTHR24027:SF438">
    <property type="entry name" value="CADHERIN 23"/>
    <property type="match status" value="1"/>
</dbReference>
<dbReference type="PRINTS" id="PR00205">
    <property type="entry name" value="CADHERIN"/>
</dbReference>
<feature type="domain" description="Cadherin" evidence="19">
    <location>
        <begin position="1303"/>
        <end position="1405"/>
    </location>
</feature>
<evidence type="ECO:0000256" key="11">
    <source>
        <dbReference type="ARBA" id="ARBA00023157"/>
    </source>
</evidence>
<evidence type="ECO:0000256" key="8">
    <source>
        <dbReference type="ARBA" id="ARBA00022889"/>
    </source>
</evidence>
<feature type="disulfide bond" evidence="14">
    <location>
        <begin position="2606"/>
        <end position="2615"/>
    </location>
</feature>
<evidence type="ECO:0000313" key="20">
    <source>
        <dbReference type="EMBL" id="CAD7571307.1"/>
    </source>
</evidence>
<feature type="domain" description="Cadherin" evidence="19">
    <location>
        <begin position="1926"/>
        <end position="2029"/>
    </location>
</feature>
<dbReference type="GO" id="GO:0098858">
    <property type="term" value="C:actin-based cell projection"/>
    <property type="evidence" value="ECO:0007669"/>
    <property type="project" value="UniProtKB-ARBA"/>
</dbReference>
<feature type="domain" description="Laminin G" evidence="17">
    <location>
        <begin position="2633"/>
        <end position="2817"/>
    </location>
</feature>
<dbReference type="FunFam" id="2.60.40.60:FF:000084">
    <property type="entry name" value="FAT atypical cadherin 3"/>
    <property type="match status" value="1"/>
</dbReference>
<dbReference type="FunFam" id="2.60.40.60:FF:000061">
    <property type="entry name" value="FAT atypical cadherin 3"/>
    <property type="match status" value="1"/>
</dbReference>
<feature type="domain" description="Cadherin" evidence="19">
    <location>
        <begin position="1822"/>
        <end position="1925"/>
    </location>
</feature>
<evidence type="ECO:0000259" key="18">
    <source>
        <dbReference type="PROSITE" id="PS50026"/>
    </source>
</evidence>
<dbReference type="CDD" id="cd11304">
    <property type="entry name" value="Cadherin_repeat"/>
    <property type="match status" value="22"/>
</dbReference>
<name>A0A7R9J245_TIMCA</name>
<dbReference type="SUPFAM" id="SSF49313">
    <property type="entry name" value="Cadherin-like"/>
    <property type="match status" value="22"/>
</dbReference>
<keyword evidence="12" id="KW-0325">Glycoprotein</keyword>
<feature type="domain" description="Cadherin" evidence="19">
    <location>
        <begin position="2030"/>
        <end position="2134"/>
    </location>
</feature>
<dbReference type="GO" id="GO:0048589">
    <property type="term" value="P:developmental growth"/>
    <property type="evidence" value="ECO:0007669"/>
    <property type="project" value="UniProtKB-ARBA"/>
</dbReference>
<dbReference type="FunFam" id="2.60.40.60:FF:000032">
    <property type="entry name" value="FAT atypical cadherin 1"/>
    <property type="match status" value="1"/>
</dbReference>
<dbReference type="PROSITE" id="PS50268">
    <property type="entry name" value="CADHERIN_2"/>
    <property type="match status" value="23"/>
</dbReference>
<dbReference type="GO" id="GO:0070161">
    <property type="term" value="C:anchoring junction"/>
    <property type="evidence" value="ECO:0007669"/>
    <property type="project" value="UniProtKB-ARBA"/>
</dbReference>
<reference evidence="20" key="1">
    <citation type="submission" date="2020-11" db="EMBL/GenBank/DDBJ databases">
        <authorList>
            <person name="Tran Van P."/>
        </authorList>
    </citation>
    <scope>NUCLEOTIDE SEQUENCE</scope>
</reference>
<evidence type="ECO:0000256" key="10">
    <source>
        <dbReference type="ARBA" id="ARBA00023136"/>
    </source>
</evidence>
<keyword evidence="7 13" id="KW-0106">Calcium</keyword>
<dbReference type="PANTHER" id="PTHR24027">
    <property type="entry name" value="CADHERIN-23"/>
    <property type="match status" value="1"/>
</dbReference>
<dbReference type="GO" id="GO:0007297">
    <property type="term" value="P:follicle cell of egg chamber migration"/>
    <property type="evidence" value="ECO:0007669"/>
    <property type="project" value="UniProtKB-ARBA"/>
</dbReference>
<evidence type="ECO:0000256" key="13">
    <source>
        <dbReference type="PROSITE-ProRule" id="PRU00043"/>
    </source>
</evidence>
<feature type="domain" description="Cadherin" evidence="19">
    <location>
        <begin position="786"/>
        <end position="870"/>
    </location>
</feature>
<dbReference type="GO" id="GO:0045296">
    <property type="term" value="F:cadherin binding"/>
    <property type="evidence" value="ECO:0007669"/>
    <property type="project" value="TreeGrafter"/>
</dbReference>
<feature type="region of interest" description="Disordered" evidence="15">
    <location>
        <begin position="3283"/>
        <end position="3371"/>
    </location>
</feature>
<dbReference type="SUPFAM" id="SSF57196">
    <property type="entry name" value="EGF/Laminin"/>
    <property type="match status" value="5"/>
</dbReference>
<feature type="transmembrane region" description="Helical" evidence="16">
    <location>
        <begin position="2996"/>
        <end position="3016"/>
    </location>
</feature>
<dbReference type="PROSITE" id="PS50025">
    <property type="entry name" value="LAM_G_DOMAIN"/>
    <property type="match status" value="1"/>
</dbReference>
<dbReference type="FunFam" id="2.60.40.60:FF:000021">
    <property type="entry name" value="FAT atypical cadherin 1"/>
    <property type="match status" value="2"/>
</dbReference>
<dbReference type="CDD" id="cd00055">
    <property type="entry name" value="EGF_Lam"/>
    <property type="match status" value="1"/>
</dbReference>
<feature type="compositionally biased region" description="Acidic residues" evidence="15">
    <location>
        <begin position="3283"/>
        <end position="3292"/>
    </location>
</feature>
<dbReference type="InterPro" id="IPR002126">
    <property type="entry name" value="Cadherin-like_dom"/>
</dbReference>
<dbReference type="PROSITE" id="PS01187">
    <property type="entry name" value="EGF_CA"/>
    <property type="match status" value="1"/>
</dbReference>
<evidence type="ECO:0000256" key="5">
    <source>
        <dbReference type="ARBA" id="ARBA00022729"/>
    </source>
</evidence>
<proteinExistence type="predicted"/>
<dbReference type="GO" id="GO:0008013">
    <property type="term" value="F:beta-catenin binding"/>
    <property type="evidence" value="ECO:0007669"/>
    <property type="project" value="TreeGrafter"/>
</dbReference>
<feature type="domain" description="Cadherin" evidence="19">
    <location>
        <begin position="657"/>
        <end position="770"/>
    </location>
</feature>
<evidence type="ECO:0000256" key="7">
    <source>
        <dbReference type="ARBA" id="ARBA00022837"/>
    </source>
</evidence>
<dbReference type="CDD" id="cd00054">
    <property type="entry name" value="EGF_CA"/>
    <property type="match status" value="5"/>
</dbReference>
<feature type="domain" description="Cadherin" evidence="19">
    <location>
        <begin position="1081"/>
        <end position="1182"/>
    </location>
</feature>
<feature type="domain" description="Cadherin" evidence="19">
    <location>
        <begin position="2194"/>
        <end position="2298"/>
    </location>
</feature>
<dbReference type="InterPro" id="IPR015919">
    <property type="entry name" value="Cadherin-like_sf"/>
</dbReference>
<dbReference type="PROSITE" id="PS00010">
    <property type="entry name" value="ASX_HYDROXYL"/>
    <property type="match status" value="1"/>
</dbReference>
<dbReference type="CDD" id="cd00110">
    <property type="entry name" value="LamG"/>
    <property type="match status" value="1"/>
</dbReference>
<accession>A0A7R9J245</accession>
<dbReference type="FunFam" id="2.60.40.60:FF:000065">
    <property type="entry name" value="FAT atypical cadherin 1"/>
    <property type="match status" value="1"/>
</dbReference>
<dbReference type="SUPFAM" id="SSF49899">
    <property type="entry name" value="Concanavalin A-like lectins/glucanases"/>
    <property type="match status" value="1"/>
</dbReference>
<dbReference type="FunFam" id="2.60.40.60:FF:000020">
    <property type="entry name" value="Dachsous cadherin-related 1b"/>
    <property type="match status" value="1"/>
</dbReference>
<feature type="domain" description="Cadherin" evidence="19">
    <location>
        <begin position="348"/>
        <end position="453"/>
    </location>
</feature>
<dbReference type="FunFam" id="2.60.40.60:FF:000026">
    <property type="entry name" value="FAT atypical cadherin 1"/>
    <property type="match status" value="1"/>
</dbReference>
<dbReference type="GO" id="GO:0007156">
    <property type="term" value="P:homophilic cell adhesion via plasma membrane adhesion molecules"/>
    <property type="evidence" value="ECO:0007669"/>
    <property type="project" value="InterPro"/>
</dbReference>
<dbReference type="Gene3D" id="2.60.120.200">
    <property type="match status" value="1"/>
</dbReference>
<evidence type="ECO:0000256" key="6">
    <source>
        <dbReference type="ARBA" id="ARBA00022737"/>
    </source>
</evidence>
<feature type="domain" description="EGF-like" evidence="18">
    <location>
        <begin position="2903"/>
        <end position="2938"/>
    </location>
</feature>
<keyword evidence="4 16" id="KW-0812">Transmembrane</keyword>
<dbReference type="FunFam" id="2.60.40.60:FF:000058">
    <property type="entry name" value="FAT atypical cadherin 3"/>
    <property type="match status" value="1"/>
</dbReference>
<dbReference type="GO" id="GO:0007431">
    <property type="term" value="P:salivary gland development"/>
    <property type="evidence" value="ECO:0007669"/>
    <property type="project" value="UniProtKB-ARBA"/>
</dbReference>
<protein>
    <submittedName>
        <fullName evidence="20">(California timema) hypothetical protein</fullName>
    </submittedName>
</protein>
<dbReference type="GO" id="GO:0016342">
    <property type="term" value="C:catenin complex"/>
    <property type="evidence" value="ECO:0007669"/>
    <property type="project" value="TreeGrafter"/>
</dbReference>
<dbReference type="EMBL" id="OE180442">
    <property type="protein sequence ID" value="CAD7571307.1"/>
    <property type="molecule type" value="Genomic_DNA"/>
</dbReference>
<evidence type="ECO:0000256" key="14">
    <source>
        <dbReference type="PROSITE-ProRule" id="PRU00076"/>
    </source>
</evidence>
<evidence type="ECO:0000256" key="16">
    <source>
        <dbReference type="SAM" id="Phobius"/>
    </source>
</evidence>
<feature type="domain" description="Cadherin" evidence="19">
    <location>
        <begin position="249"/>
        <end position="347"/>
    </location>
</feature>
<keyword evidence="5" id="KW-0732">Signal</keyword>
<dbReference type="GO" id="GO:0048565">
    <property type="term" value="P:digestive tract development"/>
    <property type="evidence" value="ECO:0007669"/>
    <property type="project" value="UniProtKB-ARBA"/>
</dbReference>
<feature type="domain" description="Cadherin" evidence="19">
    <location>
        <begin position="454"/>
        <end position="558"/>
    </location>
</feature>
<keyword evidence="10 16" id="KW-0472">Membrane</keyword>
<evidence type="ECO:0000256" key="3">
    <source>
        <dbReference type="ARBA" id="ARBA00022536"/>
    </source>
</evidence>
<feature type="domain" description="Cadherin" evidence="19">
    <location>
        <begin position="1614"/>
        <end position="1720"/>
    </location>
</feature>
<feature type="disulfide bond" evidence="14">
    <location>
        <begin position="2892"/>
        <end position="2901"/>
    </location>
</feature>
<dbReference type="GO" id="GO:0007424">
    <property type="term" value="P:open tracheal system development"/>
    <property type="evidence" value="ECO:0007669"/>
    <property type="project" value="UniProtKB-ARBA"/>
</dbReference>
<evidence type="ECO:0000256" key="1">
    <source>
        <dbReference type="ARBA" id="ARBA00004251"/>
    </source>
</evidence>
<feature type="domain" description="Cadherin" evidence="19">
    <location>
        <begin position="1406"/>
        <end position="1513"/>
    </location>
</feature>
<dbReference type="FunFam" id="2.60.40.60:FF:000397">
    <property type="entry name" value="Fat-like cadherin-related tumor suppressor homolog"/>
    <property type="match status" value="1"/>
</dbReference>
<feature type="compositionally biased region" description="Low complexity" evidence="15">
    <location>
        <begin position="3242"/>
        <end position="3257"/>
    </location>
</feature>
<evidence type="ECO:0000256" key="9">
    <source>
        <dbReference type="ARBA" id="ARBA00022989"/>
    </source>
</evidence>
<feature type="disulfide bond" evidence="14">
    <location>
        <begin position="2966"/>
        <end position="2975"/>
    </location>
</feature>
<feature type="region of interest" description="Disordered" evidence="15">
    <location>
        <begin position="3181"/>
        <end position="3200"/>
    </location>
</feature>
<dbReference type="PROSITE" id="PS00022">
    <property type="entry name" value="EGF_1"/>
    <property type="match status" value="4"/>
</dbReference>
<feature type="disulfide bond" evidence="14">
    <location>
        <begin position="2852"/>
        <end position="2861"/>
    </location>
</feature>
<evidence type="ECO:0000259" key="17">
    <source>
        <dbReference type="PROSITE" id="PS50025"/>
    </source>
</evidence>
<keyword evidence="8" id="KW-0130">Cell adhesion</keyword>
<dbReference type="GO" id="GO:0008104">
    <property type="term" value="P:intracellular protein localization"/>
    <property type="evidence" value="ECO:0007669"/>
    <property type="project" value="UniProtKB-ARBA"/>
</dbReference>
<dbReference type="PROSITE" id="PS01186">
    <property type="entry name" value="EGF_2"/>
    <property type="match status" value="1"/>
</dbReference>
<dbReference type="SMART" id="SM00112">
    <property type="entry name" value="CA"/>
    <property type="match status" value="23"/>
</dbReference>
<evidence type="ECO:0000256" key="15">
    <source>
        <dbReference type="SAM" id="MobiDB-lite"/>
    </source>
</evidence>
<feature type="region of interest" description="Disordered" evidence="15">
    <location>
        <begin position="3226"/>
        <end position="3260"/>
    </location>
</feature>
<dbReference type="GO" id="GO:0007010">
    <property type="term" value="P:cytoskeleton organization"/>
    <property type="evidence" value="ECO:0007669"/>
    <property type="project" value="UniProtKB-ARBA"/>
</dbReference>
<evidence type="ECO:0000259" key="19">
    <source>
        <dbReference type="PROSITE" id="PS50268"/>
    </source>
</evidence>
<dbReference type="InterPro" id="IPR000742">
    <property type="entry name" value="EGF"/>
</dbReference>
<sequence length="3429" mass="379772">MNLVGRTIFSLEQQGVISLQTLDRIANVLRESGKPFKKTTLSTADRDLNLDPTVIGNLVNCESRALDLGATEVGVFIVTISDNGEPPLSSTTRVVIAVEDVNDHAPQFKQNFYKVNIPESTNHDLPLFQNTTDEVEVAVDLFLENGTWETFDSNTLTGDPILRVLAYDEDIGPNGDLQYSIKSGRGMGKFKIHPKTGVVYSQRGFQPGQEYDLRIRAEDNGTPKRSQTTRVSIQVSGIPKESPHPPTIKSSNQEVEITESDSVWFLVALIQAVDEDGDMLWYNIVGGDDQNEFFIGRDEGNILLAKQLDWERKQKYNLTVSVTDGVHIVYTQVYVNVIDINDHRPNFSEKVYSVDISENVEKDTEILRLQATDEDEDPTVFYSLHAARDPASLDIFRVDSMSGAVYLNEKLDRETIEEHILTVMVKDQGTPSKRNYARVIVTVHDHNDHSPEFTSTIIQGKVYETSSVGAVVVQVCAIDRDRGENARITYTITSGNVGNVFNIDPSLGTLSLSKQLDLGMISEYMLIVKATDAGSPSLSSTIPVHIMITMADNAPPRFSKSDYAAEIYENQPVGTFVKHLEARSTSSLFFEVVSGNTNDMFFINPSTGVITTKQQLDYELNKFYNLSVEATNMAGAKARCCVIVHILDRNDNAPRFMQASYSGSITESAAVGSLVLTNTSSPLVIKAQDIDSELNSLLSYDIVESMPRKFFRIDSSTGAIRTVMALDHETTAEFNFNVKVSDLGKPQLSSETVAKVHITVLDINDCPPQFLLSQYNCTLLLPTYQGVAIVQVNATDPDSDERTVLRYDIIDGNKDNVFTVDSNSGVVTVTNEDNLKQAYNLHLRVSDGKFSSVTQVNIKVERSENSGLKFQKDLYEGTIMENSTKIYTVGVVNVLGSALNEHVIFSIMNPNEMFEIGPTSGAIRTTGQKFDREIKDYYELIVQAMSDDNSGEKPRVAHVIVNVTILDINDNCPMFVNLPYYAVVSVDAQKGDVITKIHAIDLDKGENGEVRYELTKGHGELFKVCRKTGEIQLKQNLEGLNRGLDVPYELTITAYDGGISPCSMDVPVQVKVIDKSMPVFDKQFYHDTVLENIELHSPLAVSIQAESPLGRKLIYSIVKGNDYEEFALDFNTGVIYVVDELDYEQKKEYELTIRATDSVTGVYAEVLVSILVLDVNDCPPEFSQDSYNISVSEAASFGTSVLRISARDNDTGVNQIVRYEIQKDSSNSSEYFHIDPEDGSIYLKRSLDHELSESHHFTVVAVDAGVPSLSSTAHVWVSDGVYTSFARVKIELLPANRHNPSFPQVQVEAKVMENKLHGTFVTKVTATDEDFGIYGEIAYSIPSELMRETFQIDKKTGEIITRKRLDRDSQKLYEVPVMATDKGGRSGFVMVRVKVLDENDNAPKFLLREYKATIHSNLTLNSDFLKVRAVDNDEEMAAELEYSIYETQSSGVKELFGINRHTGGIYLLKSAVPKENQVFQFFVRAQDRGSPTLHANVPIDVLVMGSQDVAPIFERRDGKFFISENSPPGTLITRLKTVTNSSVHYRLVSGSEEAPQFAIDANGQLTVARTLDREAKDSHLIGVLAETYSSPPLTALAEVTLKVLDENDNAPEFESSPYKITLAENVEEGTSILKVNAHDKDQGSNGEVRYTFGSDIGELANVFAVDAYTGWITTLVQLDKEKQSEFVFQVVATDNGNQKHFARTSIYIKLQDYNDNPPVFTNMHYVAAVNEDALPGTVVVQLSTTDEDEDLVSPVEFYITGGDPRLQFQIRQDGKVYISKPLDRESVNKYVLDVTATDGKFITTTVVTIEILDANDNPPYCLKYRYRQVLSEGVHPGSYVLTILAADVDEEPNTNLRFYLAGDGADHFTLDKTAGHLKTALSLDREEQSKYQLVAHVEDRDKSAWECSSQVEIIVSDLNDNAPQFTMDTYSATLAEDVDVGTLVTKVHATDRDIGINRKIRYMFVDSAGGHFNITADSGIVTLAKPLDRETRAMYNLSLQAVDQGNPQLSKLAALTVIVLDINDNPPEFTSKYYYATVPEIVSVGSEVARVLATSKDTGVNAEVYYSIIGGNEHKKFEIHPKTGIISIVEQLDYERAKDYYLTIQAVDGGIPPLSNHATANISVTDSNDNVPIFNQASYSARIREDAQIGDKIIQISNYVLEVHAHDQGIPVLSSFVMVNIEISDANDNPPVFSQHNYSTIVQEDKSVGFMVLKFIVTDADTTPNAAPYTFDIRSGNDHGAFRLEQDGILRTAAKFNHKKKDNYLLQVRVFDNGTPPLYSDTFVIIKVIEESQYPPIITPLEICINSFRDEFPGGIVGKIHASDQDQYDTLSYGLVKTSTGANIQNIASDLFELDRNDGTLLALPRLDVGEYRINVSVTDGKFTTFAVIKVSVELVSEELLLNSVILKFRDVSSLDFILDYSKGFVRAVRNALKVRVKDVVIISVQPTMNGEPIDSRSRHRRQASNPRSNLDVLFAVRKSQATSENPSYHSADNVRQALTEHLEELELTTGLIVEEIMQDKCTVSYCTYGECEDRIVLDTSALTPIANDIMSFVSPRHEHKVQCVCKEGYAGDRCETIVNECAREPCPSFKLCVPDASVAGYTCQCPEGFAGTTCEIDISKCHDESCYIPRNPVSFRGKSYAHYRIDKALLRKTMEEQLNLSLRIRTVNPTGNLMYATGKVDYNILEIVNGVVQYRFELGSGEGVVRVSSVYVSDGSWHEVLVEREGNSARVTVDGRHVAHGSAPGVSDMLNLQSDCLYLGSEVRPHPTILGFEDVQRGFTGCMDDVRISRVSVPLHMSGAGSITVLKRFANVEFSCDPGTVLTAPGVCGSQPCLNGGTCKDLGGDSFRCECHTRFTGPTCDLDTDPCASSPCLYGSRCHAGPEFGDYNCECSSKLSGKRCEYGHFCNPNPCRNGGVCEEGENSPFCKCRGFIGDLCNIDINECESGQCMNGATCVNEPGSYRCVCPPNVTGLHCGDPLYSTPISSSRYNVTWEEVVGIIGLVAIICLVVVFFIIYRRFRVKRSRQRANHINNDMRKDIVLNPVSARPNDNDFKRGSKLSNLEVTQAPPQCPPRPASYTPSSNNETAPYPVGVLNNLDTLRSYGSAGDELENVPPDYLRNLNRNPPTPVVSPATTSADSIHKTTWPDLVEHNQKSSYSDNKIKNDLKRCLVPDLSRGMIMSGRPVSRSHQGIGGASVTSISSIDDDPRMVGGYHWDCSDWVNRSQNPLPNITEVPGSEVPDSSSFHSNESNESNNHHGNMILPPALGPVDPVRDIETLNEDQESEYVGDSELSDGHCYPDSPNLLSSGGEEYRFNSPNTFLRHPNTYLPRYSNSETETELEPLNRDSAEEEDEDVSPYGFPCNRRKQDDDSSVITVLGERTSLLAGAMSNSDLSTNLCDIDDSECESLDLKKINHRNNWIRAGVTQTSV</sequence>
<dbReference type="InterPro" id="IPR002049">
    <property type="entry name" value="LE_dom"/>
</dbReference>
<feature type="region of interest" description="Disordered" evidence="15">
    <location>
        <begin position="3064"/>
        <end position="3089"/>
    </location>
</feature>
<evidence type="ECO:0000256" key="12">
    <source>
        <dbReference type="ARBA" id="ARBA00023180"/>
    </source>
</evidence>
<dbReference type="Pfam" id="PF02210">
    <property type="entry name" value="Laminin_G_2"/>
    <property type="match status" value="1"/>
</dbReference>
<feature type="domain" description="EGF-like" evidence="18">
    <location>
        <begin position="2940"/>
        <end position="2976"/>
    </location>
</feature>
<dbReference type="SMART" id="SM00282">
    <property type="entry name" value="LamG"/>
    <property type="match status" value="1"/>
</dbReference>
<evidence type="ECO:0000256" key="4">
    <source>
        <dbReference type="ARBA" id="ARBA00022692"/>
    </source>
</evidence>
<dbReference type="InterPro" id="IPR018097">
    <property type="entry name" value="EGF_Ca-bd_CS"/>
</dbReference>
<dbReference type="Gene3D" id="2.60.40.60">
    <property type="entry name" value="Cadherins"/>
    <property type="match status" value="23"/>
</dbReference>
<feature type="compositionally biased region" description="Polar residues" evidence="15">
    <location>
        <begin position="223"/>
        <end position="235"/>
    </location>
</feature>
<keyword evidence="11 14" id="KW-1015">Disulfide bond</keyword>
<dbReference type="PROSITE" id="PS00232">
    <property type="entry name" value="CADHERIN_1"/>
    <property type="match status" value="11"/>
</dbReference>
<feature type="region of interest" description="Disordered" evidence="15">
    <location>
        <begin position="219"/>
        <end position="253"/>
    </location>
</feature>
<dbReference type="InterPro" id="IPR001791">
    <property type="entry name" value="Laminin_G"/>
</dbReference>
<feature type="disulfide bond" evidence="14">
    <location>
        <begin position="2873"/>
        <end position="2890"/>
    </location>
</feature>
<feature type="domain" description="EGF-like" evidence="18">
    <location>
        <begin position="2825"/>
        <end position="2862"/>
    </location>
</feature>
<dbReference type="FunFam" id="2.10.25.10:FF:000066">
    <property type="entry name" value="FAT atypical cadherin 4"/>
    <property type="match status" value="1"/>
</dbReference>
<comment type="subcellular location">
    <subcellularLocation>
        <location evidence="2">Cell membrane</location>
        <topology evidence="2">Multi-pass membrane protein</topology>
    </subcellularLocation>
    <subcellularLocation>
        <location evidence="1">Cell membrane</location>
        <topology evidence="1">Single-pass type I membrane protein</topology>
    </subcellularLocation>
</comment>
<feature type="domain" description="Cadherin" evidence="19">
    <location>
        <begin position="1183"/>
        <end position="1302"/>
    </location>
</feature>
<feature type="domain" description="Cadherin" evidence="19">
    <location>
        <begin position="153"/>
        <end position="248"/>
    </location>
</feature>
<dbReference type="GO" id="GO:0035239">
    <property type="term" value="P:tube morphogenesis"/>
    <property type="evidence" value="ECO:0007669"/>
    <property type="project" value="UniProtKB-ARBA"/>
</dbReference>
<feature type="domain" description="Cadherin" evidence="19">
    <location>
        <begin position="63"/>
        <end position="108"/>
    </location>
</feature>
<keyword evidence="3 14" id="KW-0245">EGF-like domain</keyword>
<feature type="domain" description="EGF-like" evidence="18">
    <location>
        <begin position="2578"/>
        <end position="2616"/>
    </location>
</feature>
<keyword evidence="6" id="KW-0677">Repeat</keyword>
<dbReference type="InterPro" id="IPR001881">
    <property type="entry name" value="EGF-like_Ca-bd_dom"/>
</dbReference>
<feature type="disulfide bond" evidence="14">
    <location>
        <begin position="2587"/>
        <end position="2604"/>
    </location>
</feature>
<dbReference type="InterPro" id="IPR020894">
    <property type="entry name" value="Cadherin_CS"/>
</dbReference>
<organism evidence="20">
    <name type="scientific">Timema californicum</name>
    <name type="common">California timema</name>
    <name type="synonym">Walking stick</name>
    <dbReference type="NCBI Taxonomy" id="61474"/>
    <lineage>
        <taxon>Eukaryota</taxon>
        <taxon>Metazoa</taxon>
        <taxon>Ecdysozoa</taxon>
        <taxon>Arthropoda</taxon>
        <taxon>Hexapoda</taxon>
        <taxon>Insecta</taxon>
        <taxon>Pterygota</taxon>
        <taxon>Neoptera</taxon>
        <taxon>Polyneoptera</taxon>
        <taxon>Phasmatodea</taxon>
        <taxon>Timematodea</taxon>
        <taxon>Timematoidea</taxon>
        <taxon>Timematidae</taxon>
        <taxon>Timema</taxon>
    </lineage>
</organism>
<comment type="caution">
    <text evidence="14">Lacks conserved residue(s) required for the propagation of feature annotation.</text>
</comment>
<dbReference type="InterPro" id="IPR013320">
    <property type="entry name" value="ConA-like_dom_sf"/>
</dbReference>
<dbReference type="GO" id="GO:0005509">
    <property type="term" value="F:calcium ion binding"/>
    <property type="evidence" value="ECO:0007669"/>
    <property type="project" value="UniProtKB-UniRule"/>
</dbReference>
<dbReference type="GO" id="GO:0007163">
    <property type="term" value="P:establishment or maintenance of cell polarity"/>
    <property type="evidence" value="ECO:0007669"/>
    <property type="project" value="UniProtKB-ARBA"/>
</dbReference>
<dbReference type="InterPro" id="IPR000152">
    <property type="entry name" value="EGF-type_Asp/Asn_hydroxyl_site"/>
</dbReference>
<feature type="domain" description="Cadherin" evidence="19">
    <location>
        <begin position="1522"/>
        <end position="1613"/>
    </location>
</feature>
<dbReference type="SMART" id="SM00179">
    <property type="entry name" value="EGF_CA"/>
    <property type="match status" value="4"/>
</dbReference>
<feature type="domain" description="Cadherin" evidence="19">
    <location>
        <begin position="2313"/>
        <end position="2409"/>
    </location>
</feature>
<dbReference type="FunFam" id="2.60.40.60:FF:000051">
    <property type="entry name" value="FAT atypical cadherin 1"/>
    <property type="match status" value="1"/>
</dbReference>
<dbReference type="GO" id="GO:0001736">
    <property type="term" value="P:establishment of planar polarity"/>
    <property type="evidence" value="ECO:0007669"/>
    <property type="project" value="UniProtKB-ARBA"/>
</dbReference>
<dbReference type="Pfam" id="PF00028">
    <property type="entry name" value="Cadherin"/>
    <property type="match status" value="20"/>
</dbReference>
<dbReference type="FunFam" id="2.10.25.10:FF:000508">
    <property type="entry name" value="Eyes shut homolog"/>
    <property type="match status" value="1"/>
</dbReference>
<feature type="domain" description="EGF-like" evidence="18">
    <location>
        <begin position="2864"/>
        <end position="2902"/>
    </location>
</feature>
<dbReference type="SMART" id="SM00181">
    <property type="entry name" value="EGF"/>
    <property type="match status" value="6"/>
</dbReference>
<feature type="domain" description="Cadherin" evidence="19">
    <location>
        <begin position="559"/>
        <end position="656"/>
    </location>
</feature>
<feature type="domain" description="Cadherin" evidence="19">
    <location>
        <begin position="2144"/>
        <end position="2193"/>
    </location>
</feature>
<gene>
    <name evidence="20" type="ORF">TCMB3V08_LOCUS3983</name>
</gene>
<dbReference type="Pfam" id="PF00008">
    <property type="entry name" value="EGF"/>
    <property type="match status" value="2"/>
</dbReference>
<dbReference type="FunFam" id="2.60.40.60:FF:000041">
    <property type="entry name" value="FAT atypical cadherin 1"/>
    <property type="match status" value="1"/>
</dbReference>
<dbReference type="PROSITE" id="PS50026">
    <property type="entry name" value="EGF_3"/>
    <property type="match status" value="5"/>
</dbReference>
<dbReference type="FunFam" id="2.60.40.60:FF:000059">
    <property type="entry name" value="FAT atypical cadherin 3"/>
    <property type="match status" value="1"/>
</dbReference>
<dbReference type="FunFam" id="2.60.40.60:FF:000100">
    <property type="entry name" value="protocadherin Fat 2"/>
    <property type="match status" value="1"/>
</dbReference>
<feature type="domain" description="Cadherin" evidence="19">
    <location>
        <begin position="976"/>
        <end position="1080"/>
    </location>
</feature>
<dbReference type="Gene3D" id="2.10.25.10">
    <property type="entry name" value="Laminin"/>
    <property type="match status" value="5"/>
</dbReference>
<dbReference type="FunFam" id="2.60.120.200:FF:000250">
    <property type="entry name" value="Fat-like cadherin-related tumor suppressor homolog"/>
    <property type="match status" value="1"/>
</dbReference>
<dbReference type="FunFam" id="2.60.40.60:FF:000013">
    <property type="entry name" value="Cadherin EGF LAG seven-pass G-type receptor"/>
    <property type="match status" value="2"/>
</dbReference>
<dbReference type="FunFam" id="2.60.40.60:FF:000033">
    <property type="entry name" value="FAT atypical cadherin 1"/>
    <property type="match status" value="1"/>
</dbReference>
<keyword evidence="9 16" id="KW-1133">Transmembrane helix</keyword>
<evidence type="ECO:0000256" key="2">
    <source>
        <dbReference type="ARBA" id="ARBA00004651"/>
    </source>
</evidence>